<dbReference type="EMBL" id="QNRR01000004">
    <property type="protein sequence ID" value="RBP44592.1"/>
    <property type="molecule type" value="Genomic_DNA"/>
</dbReference>
<dbReference type="InterPro" id="IPR007527">
    <property type="entry name" value="Znf_SWIM"/>
</dbReference>
<evidence type="ECO:0000259" key="3">
    <source>
        <dbReference type="PROSITE" id="PS50966"/>
    </source>
</evidence>
<comment type="caution">
    <text evidence="4">The sequence shown here is derived from an EMBL/GenBank/DDBJ whole genome shotgun (WGS) entry which is preliminary data.</text>
</comment>
<evidence type="ECO:0000313" key="5">
    <source>
        <dbReference type="Proteomes" id="UP000253426"/>
    </source>
</evidence>
<dbReference type="OrthoDB" id="246789at2"/>
<evidence type="ECO:0000256" key="1">
    <source>
        <dbReference type="PROSITE-ProRule" id="PRU00325"/>
    </source>
</evidence>
<dbReference type="Proteomes" id="UP000253426">
    <property type="component" value="Unassembled WGS sequence"/>
</dbReference>
<keyword evidence="1" id="KW-0479">Metal-binding</keyword>
<evidence type="ECO:0000313" key="4">
    <source>
        <dbReference type="EMBL" id="RBP44592.1"/>
    </source>
</evidence>
<dbReference type="AlphaFoldDB" id="A0A366HN36"/>
<protein>
    <recommendedName>
        <fullName evidence="3">SWIM-type domain-containing protein</fullName>
    </recommendedName>
</protein>
<dbReference type="GO" id="GO:0008270">
    <property type="term" value="F:zinc ion binding"/>
    <property type="evidence" value="ECO:0007669"/>
    <property type="project" value="UniProtKB-KW"/>
</dbReference>
<reference evidence="4 5" key="1">
    <citation type="submission" date="2018-06" db="EMBL/GenBank/DDBJ databases">
        <title>Genomic Encyclopedia of Type Strains, Phase IV (KMG-IV): sequencing the most valuable type-strain genomes for metagenomic binning, comparative biology and taxonomic classification.</title>
        <authorList>
            <person name="Goeker M."/>
        </authorList>
    </citation>
    <scope>NUCLEOTIDE SEQUENCE [LARGE SCALE GENOMIC DNA]</scope>
    <source>
        <strain evidence="4 5">DSM 25532</strain>
    </source>
</reference>
<evidence type="ECO:0000256" key="2">
    <source>
        <dbReference type="SAM" id="MobiDB-lite"/>
    </source>
</evidence>
<name>A0A366HN36_9BACT</name>
<feature type="compositionally biased region" description="Polar residues" evidence="2">
    <location>
        <begin position="558"/>
        <end position="575"/>
    </location>
</feature>
<proteinExistence type="predicted"/>
<feature type="region of interest" description="Disordered" evidence="2">
    <location>
        <begin position="558"/>
        <end position="594"/>
    </location>
</feature>
<sequence>MSTEASIRGLHASLSIETLEALSNKGLMRRAQKDLERGEVTHAEWSGNVLLLTVSGQCVSLVEAGPAKATCTCPATGVCQHILAACLHLMQQPPETADAQQPSGGERAHAEWTALSDEDVIAYYGMPDLRIAHELAHTQEVTFHLDDALVVTFPGLNAEVRGVPGAGLSGIIVRGPAEKRHRHFAAAAVLTVRARAGIRWAPPAIKSDATTKAPGHRDSLLRTVAATLEEILGAGLARLPPAMIERLDALSVSAQTAELHRLNLLLQRLASQACDWQLRRPHADLSEIFENMATAYALVQALMTKPQAHLTGVARESYVEVGALNLVGVAAWPWRTLSGYEGLTLLLWDQGNASWATWSEARPRAFQGMSGFNAVARYTQAGPWEGAESPAQISRSRFRITKARKNRWSRLSSSTQTRALVTGVTTPADLGAPVIEDWAMLDALLDKATPPGLRERDPRAAFQVVKPAQWLRQPFDPITQSLSWLLRDTAGGLLELHLTFDELNQPAIERLEKLTPQDLEGGTLVGRCQRIHGRLRLFPLALISSTKVTGFFFAAPATTSQRPASTPQQAPSNTDEVGQEQQELEPEETPNPVPTSALTQIVLSATSSLEWMAETGLQNRNHEARSRLQEAGFSLDKLGARSLAHLIDLAATNQEPSSLMKLRWMLLLAERSLAK</sequence>
<keyword evidence="1" id="KW-0862">Zinc</keyword>
<feature type="domain" description="SWIM-type" evidence="3">
    <location>
        <begin position="60"/>
        <end position="90"/>
    </location>
</feature>
<keyword evidence="5" id="KW-1185">Reference proteome</keyword>
<accession>A0A366HN36</accession>
<gene>
    <name evidence="4" type="ORF">DES53_104414</name>
</gene>
<keyword evidence="1" id="KW-0863">Zinc-finger</keyword>
<dbReference type="RefSeq" id="WP_147263412.1">
    <property type="nucleotide sequence ID" value="NZ_QNRR01000004.1"/>
</dbReference>
<dbReference type="PROSITE" id="PS50966">
    <property type="entry name" value="ZF_SWIM"/>
    <property type="match status" value="1"/>
</dbReference>
<organism evidence="4 5">
    <name type="scientific">Roseimicrobium gellanilyticum</name>
    <dbReference type="NCBI Taxonomy" id="748857"/>
    <lineage>
        <taxon>Bacteria</taxon>
        <taxon>Pseudomonadati</taxon>
        <taxon>Verrucomicrobiota</taxon>
        <taxon>Verrucomicrobiia</taxon>
        <taxon>Verrucomicrobiales</taxon>
        <taxon>Verrucomicrobiaceae</taxon>
        <taxon>Roseimicrobium</taxon>
    </lineage>
</organism>